<dbReference type="InterPro" id="IPR002575">
    <property type="entry name" value="Aminoglycoside_PTrfase"/>
</dbReference>
<dbReference type="Proteomes" id="UP000249134">
    <property type="component" value="Chromosome 1"/>
</dbReference>
<dbReference type="Gene3D" id="3.90.1200.10">
    <property type="match status" value="1"/>
</dbReference>
<dbReference type="Pfam" id="PF01636">
    <property type="entry name" value="APH"/>
    <property type="match status" value="1"/>
</dbReference>
<dbReference type="RefSeq" id="WP_066146018.1">
    <property type="nucleotide sequence ID" value="NZ_CBCSGM010000002.1"/>
</dbReference>
<evidence type="ECO:0000313" key="3">
    <source>
        <dbReference type="Proteomes" id="UP000249134"/>
    </source>
</evidence>
<evidence type="ECO:0000313" key="2">
    <source>
        <dbReference type="EMBL" id="SQI51562.1"/>
    </source>
</evidence>
<dbReference type="SUPFAM" id="SSF56112">
    <property type="entry name" value="Protein kinase-like (PK-like)"/>
    <property type="match status" value="1"/>
</dbReference>
<feature type="domain" description="Aminoglycoside phosphotransferase" evidence="1">
    <location>
        <begin position="25"/>
        <end position="244"/>
    </location>
</feature>
<protein>
    <submittedName>
        <fullName evidence="2">Phosphotransferase enzyme family</fullName>
    </submittedName>
</protein>
<reference evidence="2 3" key="1">
    <citation type="submission" date="2018-06" db="EMBL/GenBank/DDBJ databases">
        <authorList>
            <consortium name="Pathogen Informatics"/>
            <person name="Doyle S."/>
        </authorList>
    </citation>
    <scope>NUCLEOTIDE SEQUENCE [LARGE SCALE GENOMIC DNA]</scope>
    <source>
        <strain evidence="2 3">NCTC4824</strain>
    </source>
</reference>
<dbReference type="GO" id="GO:0016740">
    <property type="term" value="F:transferase activity"/>
    <property type="evidence" value="ECO:0007669"/>
    <property type="project" value="UniProtKB-KW"/>
</dbReference>
<organism evidence="2 3">
    <name type="scientific">Lederbergia lenta</name>
    <name type="common">Bacillus lentus</name>
    <dbReference type="NCBI Taxonomy" id="1467"/>
    <lineage>
        <taxon>Bacteria</taxon>
        <taxon>Bacillati</taxon>
        <taxon>Bacillota</taxon>
        <taxon>Bacilli</taxon>
        <taxon>Bacillales</taxon>
        <taxon>Bacillaceae</taxon>
        <taxon>Lederbergia</taxon>
    </lineage>
</organism>
<dbReference type="PANTHER" id="PTHR21310">
    <property type="entry name" value="AMINOGLYCOSIDE PHOSPHOTRANSFERASE-RELATED-RELATED"/>
    <property type="match status" value="1"/>
</dbReference>
<accession>A0A2X4VY35</accession>
<dbReference type="AlphaFoldDB" id="A0A2X4VY35"/>
<proteinExistence type="predicted"/>
<sequence length="313" mass="35322">MLEERVKNWVLSSYKGNGKIIAVDPLQGGVSSRVYRISLLIGDKVEDVVLRQVDDEEWLDEEPDLAYHEAECLRKAAEVQLLTPKLIAYDKNGDDCSHPTILMTKLEGSVILIPDDMDHWINGLAQSLIQIHKVEADDFPWSYFTYKDLDTLETPAWSRYPDLWNTAFKIVKGPRPKGKDCFIHRDFHPANVLWSGNGISGVVDWVNACHGPAGIDLGHCRVDLALLHGVPVADAFLKAYICNADTSFRYDPYWDLLSVIDILFGPPEVYPGWTALGVTGLSNQMMQERLDTYLLSLLKRTIPSETQNDMDMT</sequence>
<dbReference type="InterPro" id="IPR011009">
    <property type="entry name" value="Kinase-like_dom_sf"/>
</dbReference>
<evidence type="ECO:0000259" key="1">
    <source>
        <dbReference type="Pfam" id="PF01636"/>
    </source>
</evidence>
<dbReference type="EMBL" id="LS483476">
    <property type="protein sequence ID" value="SQI51562.1"/>
    <property type="molecule type" value="Genomic_DNA"/>
</dbReference>
<dbReference type="STRING" id="1348624.GCA_001591545_03820"/>
<keyword evidence="2" id="KW-0808">Transferase</keyword>
<dbReference type="KEGG" id="blen:NCTC4824_00315"/>
<dbReference type="InterPro" id="IPR051678">
    <property type="entry name" value="AGP_Transferase"/>
</dbReference>
<gene>
    <name evidence="2" type="ORF">NCTC4824_00315</name>
</gene>
<name>A0A2X4VY35_LEDLE</name>
<keyword evidence="3" id="KW-1185">Reference proteome</keyword>